<feature type="compositionally biased region" description="Polar residues" evidence="1">
    <location>
        <begin position="213"/>
        <end position="225"/>
    </location>
</feature>
<gene>
    <name evidence="4" type="ORF">IMSHALPRED_003325</name>
</gene>
<proteinExistence type="predicted"/>
<keyword evidence="5" id="KW-1185">Reference proteome</keyword>
<dbReference type="GO" id="GO:0031930">
    <property type="term" value="P:mitochondria-nucleus signaling pathway"/>
    <property type="evidence" value="ECO:0007669"/>
    <property type="project" value="TreeGrafter"/>
</dbReference>
<evidence type="ECO:0008006" key="6">
    <source>
        <dbReference type="Google" id="ProtNLM"/>
    </source>
</evidence>
<feature type="region of interest" description="Disordered" evidence="1">
    <location>
        <begin position="165"/>
        <end position="225"/>
    </location>
</feature>
<dbReference type="InterPro" id="IPR053043">
    <property type="entry name" value="Ras-cAMP_regulatory"/>
</dbReference>
<feature type="compositionally biased region" description="Acidic residues" evidence="1">
    <location>
        <begin position="335"/>
        <end position="368"/>
    </location>
</feature>
<dbReference type="EMBL" id="CAJPDT010000017">
    <property type="protein sequence ID" value="CAF9916882.1"/>
    <property type="molecule type" value="Genomic_DNA"/>
</dbReference>
<dbReference type="GO" id="GO:0006808">
    <property type="term" value="P:regulation of nitrogen utilization"/>
    <property type="evidence" value="ECO:0007669"/>
    <property type="project" value="TreeGrafter"/>
</dbReference>
<feature type="region of interest" description="Disordered" evidence="1">
    <location>
        <begin position="416"/>
        <end position="450"/>
    </location>
</feature>
<comment type="caution">
    <text evidence="4">The sequence shown here is derived from an EMBL/GenBank/DDBJ whole genome shotgun (WGS) entry which is preliminary data.</text>
</comment>
<name>A0A8H3I6N1_9LECA</name>
<feature type="domain" description="DUF3295" evidence="3">
    <location>
        <begin position="87"/>
        <end position="554"/>
    </location>
</feature>
<dbReference type="GO" id="GO:0005737">
    <property type="term" value="C:cytoplasm"/>
    <property type="evidence" value="ECO:0007669"/>
    <property type="project" value="TreeGrafter"/>
</dbReference>
<dbReference type="Proteomes" id="UP000664534">
    <property type="component" value="Unassembled WGS sequence"/>
</dbReference>
<protein>
    <recommendedName>
        <fullName evidence="6">Nitrogen regulatory protein areA GATA-like domain-containing protein</fullName>
    </recommendedName>
</protein>
<dbReference type="Pfam" id="PF11702">
    <property type="entry name" value="DUF3295"/>
    <property type="match status" value="1"/>
</dbReference>
<feature type="region of interest" description="Disordered" evidence="1">
    <location>
        <begin position="279"/>
        <end position="386"/>
    </location>
</feature>
<dbReference type="PANTHER" id="PTHR28014">
    <property type="entry name" value="NEGATIVE REGULATOR OF RAS-CAMP PATHWAY"/>
    <property type="match status" value="1"/>
</dbReference>
<sequence length="554" mass="61102">MPIRLETPMLSVDVEKLRELDTRNAEHLFCLYSMFSKCAESMEDGRRLENLTWRLWNRETLCCEPQPQHNHTTTPTIDLAKSRPGRKDVPGLSASVESLVSIRSDSSEDPQQPATVPLQIHASAAPKSEPMLSRSRGKEKHITSLGLEKMVHSIQDKHAIAPLSPSIADAMPPKPPSTDITPLAASPTLNAPLRSSDSSSSTAPLSSPESDKSAQQTVGSDTSAEMLNSHSVIRGFSMGKESSYRSHTHLAPEAIPMKHAATNKPENPSKKGAAVFMLGGCSSGEEDSSLDEKMASQPQQSSLTQAIKERPENRKMLSFRDEVESRALEKRSHEDEEVFESEDEDESAIDDDSEEEEDDDDWEDDASENAENTANDKPLFQRVDSQPNLVSRRSVLTTELHQLDRAATFANLASKSTPVIRRSKATSTSSGPPDGVSPVEDPSLTMLPGHTTRSRPILVTARSAQQMAFSPKTTRRNMLATEMTESLRKNVLWERQQKKATTNAIIKRRHTAQNLTNLQNYPGEAVQASTQGSRNSSSEHYFEQGLGLYHIAGW</sequence>
<dbReference type="GO" id="GO:0000122">
    <property type="term" value="P:negative regulation of transcription by RNA polymerase II"/>
    <property type="evidence" value="ECO:0007669"/>
    <property type="project" value="TreeGrafter"/>
</dbReference>
<organism evidence="4 5">
    <name type="scientific">Imshaugia aleurites</name>
    <dbReference type="NCBI Taxonomy" id="172621"/>
    <lineage>
        <taxon>Eukaryota</taxon>
        <taxon>Fungi</taxon>
        <taxon>Dikarya</taxon>
        <taxon>Ascomycota</taxon>
        <taxon>Pezizomycotina</taxon>
        <taxon>Lecanoromycetes</taxon>
        <taxon>OSLEUM clade</taxon>
        <taxon>Lecanoromycetidae</taxon>
        <taxon>Lecanorales</taxon>
        <taxon>Lecanorineae</taxon>
        <taxon>Parmeliaceae</taxon>
        <taxon>Imshaugia</taxon>
    </lineage>
</organism>
<dbReference type="AlphaFoldDB" id="A0A8H3I6N1"/>
<accession>A0A8H3I6N1</accession>
<evidence type="ECO:0000256" key="1">
    <source>
        <dbReference type="SAM" id="MobiDB-lite"/>
    </source>
</evidence>
<feature type="compositionally biased region" description="Low complexity" evidence="1">
    <location>
        <begin position="195"/>
        <end position="208"/>
    </location>
</feature>
<dbReference type="PANTHER" id="PTHR28014:SF1">
    <property type="entry name" value="NEGATIVE REGULATOR OF RAS-CAMP PATHWAY"/>
    <property type="match status" value="1"/>
</dbReference>
<dbReference type="InterPro" id="IPR021711">
    <property type="entry name" value="DUF3295"/>
</dbReference>
<feature type="compositionally biased region" description="Polar residues" evidence="1">
    <location>
        <begin position="296"/>
        <end position="305"/>
    </location>
</feature>
<feature type="compositionally biased region" description="Polar residues" evidence="1">
    <location>
        <begin position="95"/>
        <end position="114"/>
    </location>
</feature>
<evidence type="ECO:0000259" key="3">
    <source>
        <dbReference type="Pfam" id="PF11702"/>
    </source>
</evidence>
<dbReference type="InterPro" id="IPR013860">
    <property type="entry name" value="AreA_GATA"/>
</dbReference>
<evidence type="ECO:0000259" key="2">
    <source>
        <dbReference type="Pfam" id="PF08550"/>
    </source>
</evidence>
<dbReference type="OrthoDB" id="5054775at2759"/>
<feature type="domain" description="Nitrogen regulatory protein areA GATA-like" evidence="2">
    <location>
        <begin position="31"/>
        <end position="58"/>
    </location>
</feature>
<feature type="compositionally biased region" description="Low complexity" evidence="1">
    <location>
        <begin position="66"/>
        <end position="76"/>
    </location>
</feature>
<reference evidence="4" key="1">
    <citation type="submission" date="2021-03" db="EMBL/GenBank/DDBJ databases">
        <authorList>
            <person name="Tagirdzhanova G."/>
        </authorList>
    </citation>
    <scope>NUCLEOTIDE SEQUENCE</scope>
</reference>
<dbReference type="Pfam" id="PF08550">
    <property type="entry name" value="GATA_AreA"/>
    <property type="match status" value="1"/>
</dbReference>
<evidence type="ECO:0000313" key="5">
    <source>
        <dbReference type="Proteomes" id="UP000664534"/>
    </source>
</evidence>
<evidence type="ECO:0000313" key="4">
    <source>
        <dbReference type="EMBL" id="CAF9916882.1"/>
    </source>
</evidence>
<feature type="region of interest" description="Disordered" evidence="1">
    <location>
        <begin position="66"/>
        <end position="139"/>
    </location>
</feature>
<feature type="compositionally biased region" description="Basic and acidic residues" evidence="1">
    <location>
        <begin position="307"/>
        <end position="334"/>
    </location>
</feature>